<proteinExistence type="predicted"/>
<dbReference type="EMBL" id="CP031150">
    <property type="protein sequence ID" value="AXG05165.1"/>
    <property type="molecule type" value="Genomic_DNA"/>
</dbReference>
<dbReference type="Gene3D" id="2.60.40.10">
    <property type="entry name" value="Immunoglobulins"/>
    <property type="match status" value="3"/>
</dbReference>
<accession>A0A345DYZ3</accession>
<dbReference type="Proteomes" id="UP000253273">
    <property type="component" value="Chromosome"/>
</dbReference>
<name>A0A345DYZ3_9EURY</name>
<organism evidence="2 3">
    <name type="scientific">Haloplanus rubicundus</name>
    <dbReference type="NCBI Taxonomy" id="1547898"/>
    <lineage>
        <taxon>Archaea</taxon>
        <taxon>Methanobacteriati</taxon>
        <taxon>Methanobacteriota</taxon>
        <taxon>Stenosarchaea group</taxon>
        <taxon>Halobacteria</taxon>
        <taxon>Halobacteriales</taxon>
        <taxon>Haloferacaceae</taxon>
        <taxon>Haloplanus</taxon>
    </lineage>
</organism>
<keyword evidence="1" id="KW-1133">Transmembrane helix</keyword>
<keyword evidence="3" id="KW-1185">Reference proteome</keyword>
<dbReference type="PANTHER" id="PTHR35902">
    <property type="entry name" value="S-LAYER DOMAIN-LIKE PROTEIN-RELATED"/>
    <property type="match status" value="1"/>
</dbReference>
<evidence type="ECO:0000256" key="1">
    <source>
        <dbReference type="SAM" id="Phobius"/>
    </source>
</evidence>
<dbReference type="PANTHER" id="PTHR35902:SF3">
    <property type="entry name" value="NPCBM-ASSOCIATED, NEW3 DOMAIN OF ALPHA-GALACTOSIDASE"/>
    <property type="match status" value="1"/>
</dbReference>
<evidence type="ECO:0000313" key="2">
    <source>
        <dbReference type="EMBL" id="AXG05165.1"/>
    </source>
</evidence>
<protein>
    <submittedName>
        <fullName evidence="2">Uncharacterized protein</fullName>
    </submittedName>
</protein>
<dbReference type="OrthoDB" id="56770at2157"/>
<gene>
    <name evidence="2" type="ORF">DU500_01285</name>
</gene>
<dbReference type="GeneID" id="37281976"/>
<evidence type="ECO:0000313" key="3">
    <source>
        <dbReference type="Proteomes" id="UP000253273"/>
    </source>
</evidence>
<keyword evidence="1" id="KW-0472">Membrane</keyword>
<feature type="transmembrane region" description="Helical" evidence="1">
    <location>
        <begin position="509"/>
        <end position="530"/>
    </location>
</feature>
<dbReference type="InterPro" id="IPR013783">
    <property type="entry name" value="Ig-like_fold"/>
</dbReference>
<sequence length="533" mass="56212">MRSRVLAVVLLLSLIVAAVPVAATDRVVVGRADLSLSVPDNRVAAGETVTLDVYVVNDATIVRGGPAEFVDRVTTARSAMLDIGTIRGLDVETDEIPFGVVPEGIHGPATIELTVPESVPPGTYQLPVELRYTYTSVVAYDRTDLDAEPEYEERTVTRRVTVPIVVEERVRFRVVEAATDAQIGGSGTMSVSVRNVGTASAREASVELVSANADLTFGGADSAASFVGEWAPGETKMATFPVTVADDAEIRDYTVTGRVSYTDTDGIAGTSNELRSSVRPIPEQAFSLSAVTSTLRVAHEGTVSGTVTNEGPLPVADAVVVFRPVSPNFDASETEFAVPDLAPGESAPFAFEVEVSSAADPGSRQLRFVVDYENEDGDNRTSDPLAARIEVAPERDPFTVDATASTVSAGGDGRLTMTVTNTEDETLSDISAKLFVDDPVSTSDDEAFVDELAPGESAEISFEVSAAGSAFPKDYPVSVDFEYDRADGTTEISDTFRLPVTVAERRGGGFPFGVLVGLGVAVLVGVIVAVRRT</sequence>
<dbReference type="AlphaFoldDB" id="A0A345DYZ3"/>
<dbReference type="RefSeq" id="WP_114584317.1">
    <property type="nucleotide sequence ID" value="NZ_CP031150.1"/>
</dbReference>
<reference evidence="2 3" key="1">
    <citation type="submission" date="2018-07" db="EMBL/GenBank/DDBJ databases">
        <title>Genome sequences of Haloplanus sp. CBA1113.</title>
        <authorList>
            <person name="Kim Y.B."/>
            <person name="Roh S.W."/>
        </authorList>
    </citation>
    <scope>NUCLEOTIDE SEQUENCE [LARGE SCALE GENOMIC DNA]</scope>
    <source>
        <strain evidence="2 3">CBA1113</strain>
    </source>
</reference>
<keyword evidence="1" id="KW-0812">Transmembrane</keyword>
<dbReference type="KEGG" id="haj:DU500_01285"/>